<dbReference type="AlphaFoldDB" id="A0A1F5IQH2"/>
<sequence>MTKFINKFKIPTLLGLGLIFLGITSGVYLVLREQSFISRAVPDSTPKNITVTNITDDAAVISWQTNSATTSFITFGQGNPGEHSVLDDKDNSPAPDGAGLKPHFSHYVTLKNLLPKTSYQFKIISGKISSEVAKFETSTPLTNQTGFTPVIGSVQDNDSPLKNGVVYLSLPDAVIQSSEIKTGGNFLIPLSEIRKTDLSDIYQLTEGVSAKLTITSDKGEAQVIFKLRADSNTLPPIKLGQNIDLTNVIADDLDKYDLNGDGKINTADNTTVLENLGPLSPGNEASKNPQNRKTDLNQDGIVDQKDRDLMSQKLKELGVQ</sequence>
<keyword evidence="2" id="KW-0472">Membrane</keyword>
<dbReference type="InterPro" id="IPR036439">
    <property type="entry name" value="Dockerin_dom_sf"/>
</dbReference>
<proteinExistence type="predicted"/>
<dbReference type="InterPro" id="IPR015914">
    <property type="entry name" value="PAPs_N"/>
</dbReference>
<feature type="domain" description="Fibronectin type-III" evidence="3">
    <location>
        <begin position="43"/>
        <end position="130"/>
    </location>
</feature>
<evidence type="ECO:0000313" key="4">
    <source>
        <dbReference type="EMBL" id="OGE18589.1"/>
    </source>
</evidence>
<dbReference type="Pfam" id="PF16656">
    <property type="entry name" value="Pur_ac_phosph_N"/>
    <property type="match status" value="1"/>
</dbReference>
<comment type="caution">
    <text evidence="4">The sequence shown here is derived from an EMBL/GenBank/DDBJ whole genome shotgun (WGS) entry which is preliminary data.</text>
</comment>
<dbReference type="InterPro" id="IPR008963">
    <property type="entry name" value="Purple_acid_Pase-like_N"/>
</dbReference>
<dbReference type="SUPFAM" id="SSF49363">
    <property type="entry name" value="Purple acid phosphatase, N-terminal domain"/>
    <property type="match status" value="1"/>
</dbReference>
<dbReference type="EMBL" id="MFCR01000011">
    <property type="protein sequence ID" value="OGE18589.1"/>
    <property type="molecule type" value="Genomic_DNA"/>
</dbReference>
<keyword evidence="2" id="KW-0812">Transmembrane</keyword>
<dbReference type="InterPro" id="IPR002105">
    <property type="entry name" value="Dockerin_1_rpt"/>
</dbReference>
<accession>A0A1F5IQH2</accession>
<dbReference type="GO" id="GO:0004553">
    <property type="term" value="F:hydrolase activity, hydrolyzing O-glycosyl compounds"/>
    <property type="evidence" value="ECO:0007669"/>
    <property type="project" value="InterPro"/>
</dbReference>
<evidence type="ECO:0000259" key="3">
    <source>
        <dbReference type="SMART" id="SM00060"/>
    </source>
</evidence>
<feature type="region of interest" description="Disordered" evidence="1">
    <location>
        <begin position="272"/>
        <end position="307"/>
    </location>
</feature>
<name>A0A1F5IQH2_9BACT</name>
<dbReference type="Gene3D" id="1.10.1330.10">
    <property type="entry name" value="Dockerin domain"/>
    <property type="match status" value="1"/>
</dbReference>
<dbReference type="Gene3D" id="2.60.40.380">
    <property type="entry name" value="Purple acid phosphatase-like, N-terminal"/>
    <property type="match status" value="1"/>
</dbReference>
<feature type="transmembrane region" description="Helical" evidence="2">
    <location>
        <begin position="12"/>
        <end position="31"/>
    </location>
</feature>
<dbReference type="Pfam" id="PF00404">
    <property type="entry name" value="Dockerin_1"/>
    <property type="match status" value="1"/>
</dbReference>
<protein>
    <recommendedName>
        <fullName evidence="3">Fibronectin type-III domain-containing protein</fullName>
    </recommendedName>
</protein>
<gene>
    <name evidence="4" type="ORF">A2871_03775</name>
</gene>
<evidence type="ECO:0000313" key="5">
    <source>
        <dbReference type="Proteomes" id="UP000176336"/>
    </source>
</evidence>
<organism evidence="4 5">
    <name type="scientific">Candidatus Daviesbacteria bacterium RIFCSPHIGHO2_01_FULL_41_23</name>
    <dbReference type="NCBI Taxonomy" id="1797764"/>
    <lineage>
        <taxon>Bacteria</taxon>
        <taxon>Candidatus Daviesiibacteriota</taxon>
    </lineage>
</organism>
<evidence type="ECO:0000256" key="1">
    <source>
        <dbReference type="SAM" id="MobiDB-lite"/>
    </source>
</evidence>
<evidence type="ECO:0000256" key="2">
    <source>
        <dbReference type="SAM" id="Phobius"/>
    </source>
</evidence>
<dbReference type="GO" id="GO:0003993">
    <property type="term" value="F:acid phosphatase activity"/>
    <property type="evidence" value="ECO:0007669"/>
    <property type="project" value="InterPro"/>
</dbReference>
<dbReference type="Proteomes" id="UP000176336">
    <property type="component" value="Unassembled WGS sequence"/>
</dbReference>
<dbReference type="GO" id="GO:0000272">
    <property type="term" value="P:polysaccharide catabolic process"/>
    <property type="evidence" value="ECO:0007669"/>
    <property type="project" value="InterPro"/>
</dbReference>
<dbReference type="CDD" id="cd00063">
    <property type="entry name" value="FN3"/>
    <property type="match status" value="1"/>
</dbReference>
<keyword evidence="2" id="KW-1133">Transmembrane helix</keyword>
<reference evidence="4 5" key="1">
    <citation type="journal article" date="2016" name="Nat. Commun.">
        <title>Thousands of microbial genomes shed light on interconnected biogeochemical processes in an aquifer system.</title>
        <authorList>
            <person name="Anantharaman K."/>
            <person name="Brown C.T."/>
            <person name="Hug L.A."/>
            <person name="Sharon I."/>
            <person name="Castelle C.J."/>
            <person name="Probst A.J."/>
            <person name="Thomas B.C."/>
            <person name="Singh A."/>
            <person name="Wilkins M.J."/>
            <person name="Karaoz U."/>
            <person name="Brodie E.L."/>
            <person name="Williams K.H."/>
            <person name="Hubbard S.S."/>
            <person name="Banfield J.F."/>
        </authorList>
    </citation>
    <scope>NUCLEOTIDE SEQUENCE [LARGE SCALE GENOMIC DNA]</scope>
</reference>
<dbReference type="SUPFAM" id="SSF63446">
    <property type="entry name" value="Type I dockerin domain"/>
    <property type="match status" value="1"/>
</dbReference>
<dbReference type="InterPro" id="IPR003961">
    <property type="entry name" value="FN3_dom"/>
</dbReference>
<feature type="compositionally biased region" description="Basic and acidic residues" evidence="1">
    <location>
        <begin position="292"/>
        <end position="307"/>
    </location>
</feature>
<dbReference type="GO" id="GO:0046872">
    <property type="term" value="F:metal ion binding"/>
    <property type="evidence" value="ECO:0007669"/>
    <property type="project" value="InterPro"/>
</dbReference>
<dbReference type="SMART" id="SM00060">
    <property type="entry name" value="FN3"/>
    <property type="match status" value="1"/>
</dbReference>